<dbReference type="HOGENOM" id="CLU_2731859_0_0_10"/>
<dbReference type="STRING" id="880074.BARVI_04210"/>
<dbReference type="Proteomes" id="UP000018901">
    <property type="component" value="Chromosome"/>
</dbReference>
<dbReference type="AlphaFoldDB" id="W0EWY4"/>
<feature type="compositionally biased region" description="Basic and acidic residues" evidence="1">
    <location>
        <begin position="49"/>
        <end position="60"/>
    </location>
</feature>
<evidence type="ECO:0000313" key="2">
    <source>
        <dbReference type="EMBL" id="AHF13694.1"/>
    </source>
</evidence>
<evidence type="ECO:0000313" key="3">
    <source>
        <dbReference type="Proteomes" id="UP000018901"/>
    </source>
</evidence>
<dbReference type="KEGG" id="bvs:BARVI_04210"/>
<feature type="region of interest" description="Disordered" evidence="1">
    <location>
        <begin position="46"/>
        <end position="71"/>
    </location>
</feature>
<dbReference type="EMBL" id="CP007034">
    <property type="protein sequence ID" value="AHF13694.1"/>
    <property type="molecule type" value="Genomic_DNA"/>
</dbReference>
<gene>
    <name evidence="2" type="ORF">BARVI_04210</name>
</gene>
<reference evidence="2 3" key="1">
    <citation type="submission" date="2013-12" db="EMBL/GenBank/DDBJ databases">
        <authorList>
            <consortium name="DOE Joint Genome Institute"/>
            <person name="Eisen J."/>
            <person name="Huntemann M."/>
            <person name="Han J."/>
            <person name="Chen A."/>
            <person name="Kyrpides N."/>
            <person name="Mavromatis K."/>
            <person name="Markowitz V."/>
            <person name="Palaniappan K."/>
            <person name="Ivanova N."/>
            <person name="Schaumberg A."/>
            <person name="Pati A."/>
            <person name="Liolios K."/>
            <person name="Nordberg H.P."/>
            <person name="Cantor M.N."/>
            <person name="Hua S.X."/>
            <person name="Woyke T."/>
        </authorList>
    </citation>
    <scope>NUCLEOTIDE SEQUENCE [LARGE SCALE GENOMIC DNA]</scope>
    <source>
        <strain evidence="3">DSM 18177</strain>
    </source>
</reference>
<organism evidence="2 3">
    <name type="scientific">Barnesiella viscericola DSM 18177</name>
    <dbReference type="NCBI Taxonomy" id="880074"/>
    <lineage>
        <taxon>Bacteria</taxon>
        <taxon>Pseudomonadati</taxon>
        <taxon>Bacteroidota</taxon>
        <taxon>Bacteroidia</taxon>
        <taxon>Bacteroidales</taxon>
        <taxon>Barnesiellaceae</taxon>
        <taxon>Barnesiella</taxon>
    </lineage>
</organism>
<keyword evidence="3" id="KW-1185">Reference proteome</keyword>
<sequence>MANENAVFKFDKAEPTPIFYKDTQKARAVANENAVFKWSNTEPTPVLFKDSERREQRQAEFSKAGGHSPSS</sequence>
<evidence type="ECO:0000256" key="1">
    <source>
        <dbReference type="SAM" id="MobiDB-lite"/>
    </source>
</evidence>
<accession>W0EWY4</accession>
<protein>
    <submittedName>
        <fullName evidence="2">Uncharacterized protein</fullName>
    </submittedName>
</protein>
<proteinExistence type="predicted"/>
<name>W0EWY4_9BACT</name>